<dbReference type="EMBL" id="PEYD01000006">
    <property type="protein sequence ID" value="PIS39721.1"/>
    <property type="molecule type" value="Genomic_DNA"/>
</dbReference>
<organism evidence="2 3">
    <name type="scientific">Candidatus Nealsonbacteria bacterium CG08_land_8_20_14_0_20_38_20</name>
    <dbReference type="NCBI Taxonomy" id="1974705"/>
    <lineage>
        <taxon>Bacteria</taxon>
        <taxon>Candidatus Nealsoniibacteriota</taxon>
    </lineage>
</organism>
<evidence type="ECO:0000313" key="3">
    <source>
        <dbReference type="Proteomes" id="UP000230088"/>
    </source>
</evidence>
<name>A0A2H0YMJ5_9BACT</name>
<dbReference type="AlphaFoldDB" id="A0A2H0YMJ5"/>
<dbReference type="Proteomes" id="UP000230088">
    <property type="component" value="Unassembled WGS sequence"/>
</dbReference>
<sequence>MQKAKNLALVLAVLTMSILLSYLVLAWTEPSGPPPTGNVPAPINVGSGQQWKDGGLGVGEKTFDLTSGIAASGFYDRDNSAWYIDPAGTSLFAGNVGIGTAAPMAKLEVIGDIRASGEIRTPVAKGDCPIWKDCDGDTKTGD</sequence>
<accession>A0A2H0YMJ5</accession>
<feature type="signal peptide" evidence="1">
    <location>
        <begin position="1"/>
        <end position="26"/>
    </location>
</feature>
<evidence type="ECO:0000256" key="1">
    <source>
        <dbReference type="SAM" id="SignalP"/>
    </source>
</evidence>
<comment type="caution">
    <text evidence="2">The sequence shown here is derived from an EMBL/GenBank/DDBJ whole genome shotgun (WGS) entry which is preliminary data.</text>
</comment>
<reference evidence="3" key="1">
    <citation type="submission" date="2017-09" db="EMBL/GenBank/DDBJ databases">
        <title>Depth-based differentiation of microbial function through sediment-hosted aquifers and enrichment of novel symbionts in the deep terrestrial subsurface.</title>
        <authorList>
            <person name="Probst A.J."/>
            <person name="Ladd B."/>
            <person name="Jarett J.K."/>
            <person name="Geller-Mcgrath D.E."/>
            <person name="Sieber C.M.K."/>
            <person name="Emerson J.B."/>
            <person name="Anantharaman K."/>
            <person name="Thomas B.C."/>
            <person name="Malmstrom R."/>
            <person name="Stieglmeier M."/>
            <person name="Klingl A."/>
            <person name="Woyke T."/>
            <person name="Ryan C.M."/>
            <person name="Banfield J.F."/>
        </authorList>
    </citation>
    <scope>NUCLEOTIDE SEQUENCE [LARGE SCALE GENOMIC DNA]</scope>
</reference>
<protein>
    <submittedName>
        <fullName evidence="2">Uncharacterized protein</fullName>
    </submittedName>
</protein>
<evidence type="ECO:0000313" key="2">
    <source>
        <dbReference type="EMBL" id="PIS39721.1"/>
    </source>
</evidence>
<gene>
    <name evidence="2" type="ORF">COT33_00355</name>
</gene>
<keyword evidence="1" id="KW-0732">Signal</keyword>
<proteinExistence type="predicted"/>
<feature type="chain" id="PRO_5013574374" evidence="1">
    <location>
        <begin position="27"/>
        <end position="142"/>
    </location>
</feature>